<dbReference type="GO" id="GO:0004644">
    <property type="term" value="F:phosphoribosylglycinamide formyltransferase activity"/>
    <property type="evidence" value="ECO:0007669"/>
    <property type="project" value="UniProtKB-UniRule"/>
</dbReference>
<keyword evidence="9" id="KW-1185">Reference proteome</keyword>
<organism evidence="8 9">
    <name type="scientific">Gordonia mangrovi</name>
    <dbReference type="NCBI Taxonomy" id="2665643"/>
    <lineage>
        <taxon>Bacteria</taxon>
        <taxon>Bacillati</taxon>
        <taxon>Actinomycetota</taxon>
        <taxon>Actinomycetes</taxon>
        <taxon>Mycobacteriales</taxon>
        <taxon>Gordoniaceae</taxon>
        <taxon>Gordonia</taxon>
    </lineage>
</organism>
<dbReference type="NCBIfam" id="TIGR00639">
    <property type="entry name" value="PurN"/>
    <property type="match status" value="1"/>
</dbReference>
<dbReference type="InterPro" id="IPR036477">
    <property type="entry name" value="Formyl_transf_N_sf"/>
</dbReference>
<evidence type="ECO:0000256" key="2">
    <source>
        <dbReference type="ARBA" id="ARBA00022679"/>
    </source>
</evidence>
<evidence type="ECO:0000259" key="7">
    <source>
        <dbReference type="Pfam" id="PF00551"/>
    </source>
</evidence>
<reference evidence="8 9" key="1">
    <citation type="submission" date="2019-11" db="EMBL/GenBank/DDBJ databases">
        <title>Gordonia sp. nov., a novel actinobacterium isolated from mangrove soil in Hainan.</title>
        <authorList>
            <person name="Huang X."/>
            <person name="Xie Y."/>
            <person name="Chu X."/>
            <person name="Xiao K."/>
        </authorList>
    </citation>
    <scope>NUCLEOTIDE SEQUENCE [LARGE SCALE GENOMIC DNA]</scope>
    <source>
        <strain evidence="8 9">HNM0687</strain>
    </source>
</reference>
<dbReference type="UniPathway" id="UPA00074">
    <property type="reaction ID" value="UER00126"/>
</dbReference>
<dbReference type="CDD" id="cd08645">
    <property type="entry name" value="FMT_core_GART"/>
    <property type="match status" value="1"/>
</dbReference>
<feature type="domain" description="Formyl transferase N-terminal" evidence="7">
    <location>
        <begin position="30"/>
        <end position="206"/>
    </location>
</feature>
<evidence type="ECO:0000256" key="6">
    <source>
        <dbReference type="HAMAP-Rule" id="MF_01930"/>
    </source>
</evidence>
<dbReference type="PROSITE" id="PS00373">
    <property type="entry name" value="GART"/>
    <property type="match status" value="1"/>
</dbReference>
<comment type="caution">
    <text evidence="6">Lacks conserved residue(s) required for the propagation of feature annotation.</text>
</comment>
<dbReference type="SUPFAM" id="SSF53328">
    <property type="entry name" value="Formyltransferase"/>
    <property type="match status" value="1"/>
</dbReference>
<dbReference type="AlphaFoldDB" id="A0A6L7GWD9"/>
<dbReference type="FunFam" id="3.40.50.170:FF:000008">
    <property type="entry name" value="Phosphoribosylglycinamide formyltransferase"/>
    <property type="match status" value="1"/>
</dbReference>
<gene>
    <name evidence="6" type="primary">purN</name>
    <name evidence="8" type="ORF">GIY30_15865</name>
</gene>
<accession>A0A6L7GWD9</accession>
<comment type="function">
    <text evidence="6">Catalyzes the transfer of a formyl group from 10-formyltetrahydrofolate to 5-phospho-ribosyl-glycinamide (GAR), producing 5-phospho-ribosyl-N-formylglycinamide (FGAR) and tetrahydrofolate.</text>
</comment>
<comment type="caution">
    <text evidence="8">The sequence shown here is derived from an EMBL/GenBank/DDBJ whole genome shotgun (WGS) entry which is preliminary data.</text>
</comment>
<comment type="catalytic activity">
    <reaction evidence="5 6">
        <text>N(1)-(5-phospho-beta-D-ribosyl)glycinamide + (6R)-10-formyltetrahydrofolate = N(2)-formyl-N(1)-(5-phospho-beta-D-ribosyl)glycinamide + (6S)-5,6,7,8-tetrahydrofolate + H(+)</text>
        <dbReference type="Rhea" id="RHEA:15053"/>
        <dbReference type="ChEBI" id="CHEBI:15378"/>
        <dbReference type="ChEBI" id="CHEBI:57453"/>
        <dbReference type="ChEBI" id="CHEBI:143788"/>
        <dbReference type="ChEBI" id="CHEBI:147286"/>
        <dbReference type="ChEBI" id="CHEBI:195366"/>
        <dbReference type="EC" id="2.1.2.2"/>
    </reaction>
</comment>
<dbReference type="InterPro" id="IPR001555">
    <property type="entry name" value="GART_AS"/>
</dbReference>
<protein>
    <recommendedName>
        <fullName evidence="6">Phosphoribosylglycinamide formyltransferase</fullName>
        <ecNumber evidence="6">2.1.2.2</ecNumber>
    </recommendedName>
    <alternativeName>
        <fullName evidence="6">5'-phosphoribosylglycinamide transformylase</fullName>
    </alternativeName>
    <alternativeName>
        <fullName evidence="6">GAR transformylase</fullName>
        <shortName evidence="6">GART</shortName>
    </alternativeName>
</protein>
<dbReference type="PANTHER" id="PTHR43369">
    <property type="entry name" value="PHOSPHORIBOSYLGLYCINAMIDE FORMYLTRANSFERASE"/>
    <property type="match status" value="1"/>
</dbReference>
<evidence type="ECO:0000313" key="9">
    <source>
        <dbReference type="Proteomes" id="UP000475545"/>
    </source>
</evidence>
<dbReference type="HAMAP" id="MF_01930">
    <property type="entry name" value="PurN"/>
    <property type="match status" value="1"/>
</dbReference>
<dbReference type="GO" id="GO:0006189">
    <property type="term" value="P:'de novo' IMP biosynthetic process"/>
    <property type="evidence" value="ECO:0007669"/>
    <property type="project" value="UniProtKB-UniRule"/>
</dbReference>
<evidence type="ECO:0000256" key="4">
    <source>
        <dbReference type="ARBA" id="ARBA00038440"/>
    </source>
</evidence>
<proteinExistence type="inferred from homology"/>
<dbReference type="InterPro" id="IPR002376">
    <property type="entry name" value="Formyl_transf_N"/>
</dbReference>
<evidence type="ECO:0000256" key="5">
    <source>
        <dbReference type="ARBA" id="ARBA00047664"/>
    </source>
</evidence>
<feature type="binding site" evidence="6">
    <location>
        <position position="131"/>
    </location>
    <ligand>
        <name>(6R)-10-formyltetrahydrofolate</name>
        <dbReference type="ChEBI" id="CHEBI:195366"/>
    </ligand>
</feature>
<evidence type="ECO:0000313" key="8">
    <source>
        <dbReference type="EMBL" id="MXP22818.1"/>
    </source>
</evidence>
<feature type="site" description="Raises pKa of active site His" evidence="6">
    <location>
        <position position="169"/>
    </location>
</feature>
<dbReference type="InterPro" id="IPR004607">
    <property type="entry name" value="GART"/>
</dbReference>
<sequence>MPTTRLPCVNAAAGPSESAVRVPSSDRVPIVVMASGAGSLLAALIGRAEGQAPYRIVGIVVDRQCPAADIAHRHDIPLVDCRVGDHPDRAAWDTALTEQVAAFEPDWVVTAGFMKILGPDFLSRFGGRIVNSHPALLPSFPGAHGVADALAHGVKVTGTTVHLVDAGVDTGPILAQEPVAVRPDDTEDTLHERIKSVERELLADVVTNLVTKGVVIDGRKADIP</sequence>
<evidence type="ECO:0000256" key="3">
    <source>
        <dbReference type="ARBA" id="ARBA00022755"/>
    </source>
</evidence>
<feature type="binding site" evidence="6">
    <location>
        <begin position="114"/>
        <end position="117"/>
    </location>
    <ligand>
        <name>(6R)-10-formyltetrahydrofolate</name>
        <dbReference type="ChEBI" id="CHEBI:195366"/>
    </ligand>
</feature>
<dbReference type="PANTHER" id="PTHR43369:SF2">
    <property type="entry name" value="PHOSPHORIBOSYLGLYCINAMIDE FORMYLTRANSFERASE"/>
    <property type="match status" value="1"/>
</dbReference>
<dbReference type="EMBL" id="WMBR01000004">
    <property type="protein sequence ID" value="MXP22818.1"/>
    <property type="molecule type" value="Genomic_DNA"/>
</dbReference>
<dbReference type="EC" id="2.1.2.2" evidence="6"/>
<name>A0A6L7GWD9_9ACTN</name>
<dbReference type="GO" id="GO:0005829">
    <property type="term" value="C:cytosol"/>
    <property type="evidence" value="ECO:0007669"/>
    <property type="project" value="TreeGrafter"/>
</dbReference>
<comment type="similarity">
    <text evidence="4 6">Belongs to the GART family.</text>
</comment>
<dbReference type="Pfam" id="PF00551">
    <property type="entry name" value="Formyl_trans_N"/>
    <property type="match status" value="1"/>
</dbReference>
<feature type="active site" description="Proton donor" evidence="6">
    <location>
        <position position="133"/>
    </location>
</feature>
<evidence type="ECO:0000256" key="1">
    <source>
        <dbReference type="ARBA" id="ARBA00005054"/>
    </source>
</evidence>
<dbReference type="Gene3D" id="3.40.50.170">
    <property type="entry name" value="Formyl transferase, N-terminal domain"/>
    <property type="match status" value="1"/>
</dbReference>
<dbReference type="Proteomes" id="UP000475545">
    <property type="component" value="Unassembled WGS sequence"/>
</dbReference>
<comment type="pathway">
    <text evidence="1 6">Purine metabolism; IMP biosynthesis via de novo pathway; N(2)-formyl-N(1)-(5-phospho-D-ribosyl)glycinamide from N(1)-(5-phospho-D-ribosyl)glycinamide (10-formyl THF route): step 1/1.</text>
</comment>
<keyword evidence="2 6" id="KW-0808">Transferase</keyword>
<keyword evidence="3 6" id="KW-0658">Purine biosynthesis</keyword>
<feature type="binding site" evidence="6">
    <location>
        <position position="89"/>
    </location>
    <ligand>
        <name>(6R)-10-formyltetrahydrofolate</name>
        <dbReference type="ChEBI" id="CHEBI:195366"/>
    </ligand>
</feature>